<feature type="compositionally biased region" description="Basic residues" evidence="1">
    <location>
        <begin position="316"/>
        <end position="327"/>
    </location>
</feature>
<comment type="caution">
    <text evidence="2">The sequence shown here is derived from an EMBL/GenBank/DDBJ whole genome shotgun (WGS) entry which is preliminary data.</text>
</comment>
<dbReference type="EMBL" id="JACADJ010000005">
    <property type="protein sequence ID" value="NWH03881.1"/>
    <property type="molecule type" value="Genomic_DNA"/>
</dbReference>
<dbReference type="Proteomes" id="UP000553343">
    <property type="component" value="Unassembled WGS sequence"/>
</dbReference>
<keyword evidence="3" id="KW-1185">Reference proteome</keyword>
<evidence type="ECO:0000256" key="1">
    <source>
        <dbReference type="SAM" id="MobiDB-lite"/>
    </source>
</evidence>
<evidence type="ECO:0000313" key="2">
    <source>
        <dbReference type="EMBL" id="NWH03881.1"/>
    </source>
</evidence>
<dbReference type="SUPFAM" id="SSF56112">
    <property type="entry name" value="Protein kinase-like (PK-like)"/>
    <property type="match status" value="1"/>
</dbReference>
<reference evidence="2 3" key="1">
    <citation type="submission" date="2020-06" db="EMBL/GenBank/DDBJ databases">
        <title>High-quality draft genome of sulfate reducer Desulfobacter latus type strain AcrS2 isolated from marine sediment.</title>
        <authorList>
            <person name="Hoppe M."/>
            <person name="Larsen C.K."/>
            <person name="Marshall I.P.G."/>
            <person name="Schramm A."/>
            <person name="Marietou A.G."/>
        </authorList>
    </citation>
    <scope>NUCLEOTIDE SEQUENCE [LARGE SCALE GENOMIC DNA]</scope>
    <source>
        <strain evidence="2 3">AcRS2</strain>
    </source>
</reference>
<dbReference type="Gene3D" id="1.10.510.10">
    <property type="entry name" value="Transferase(Phosphotransferase) domain 1"/>
    <property type="match status" value="1"/>
</dbReference>
<feature type="region of interest" description="Disordered" evidence="1">
    <location>
        <begin position="299"/>
        <end position="327"/>
    </location>
</feature>
<accession>A0A850SYT3</accession>
<protein>
    <recommendedName>
        <fullName evidence="4">Protein kinase domain-containing protein</fullName>
    </recommendedName>
</protein>
<evidence type="ECO:0008006" key="4">
    <source>
        <dbReference type="Google" id="ProtNLM"/>
    </source>
</evidence>
<dbReference type="InterPro" id="IPR011009">
    <property type="entry name" value="Kinase-like_dom_sf"/>
</dbReference>
<gene>
    <name evidence="2" type="ORF">HXW94_02545</name>
</gene>
<dbReference type="AlphaFoldDB" id="A0A850SYT3"/>
<name>A0A850SYT3_9BACT</name>
<sequence length="327" mass="37543">MIFNKGQKIRDWTGNQTRWTIDDKPLHSHNLTFCKLRDNDPGVERPMVRPAVGVCLNLFKKGFDEWTIKNLRIQFETACRCAAGNHAGLPEPVDYFTIKNTDRDCPDTLRANEPFMVYMYGTFTEAKIGHWLKKGQFIGSLKNYIRDLGLVLRSLHQKKVAIRQLPPYTLRRMASTNKINIGEFMSLCRFGESNYNANIPFLSLDPAYSAPECFEPSGEINAATDIYALAKSALAASGAYFDRKLPFHVDIEKLLSDIEKKRDVTLPDHFKRFFRTAMNLNQNQRFQSVEETLAMIAGRKYKPVKPQGKKQTTNKGPKKPSRPRKRF</sequence>
<organism evidence="2 3">
    <name type="scientific">Desulfobacter latus</name>
    <dbReference type="NCBI Taxonomy" id="2292"/>
    <lineage>
        <taxon>Bacteria</taxon>
        <taxon>Pseudomonadati</taxon>
        <taxon>Thermodesulfobacteriota</taxon>
        <taxon>Desulfobacteria</taxon>
        <taxon>Desulfobacterales</taxon>
        <taxon>Desulfobacteraceae</taxon>
        <taxon>Desulfobacter</taxon>
    </lineage>
</organism>
<proteinExistence type="predicted"/>
<dbReference type="RefSeq" id="WP_178365340.1">
    <property type="nucleotide sequence ID" value="NZ_JACADJ010000005.1"/>
</dbReference>
<evidence type="ECO:0000313" key="3">
    <source>
        <dbReference type="Proteomes" id="UP000553343"/>
    </source>
</evidence>